<keyword evidence="2" id="KW-0175">Coiled coil</keyword>
<reference evidence="4 5" key="1">
    <citation type="submission" date="2019-12" db="EMBL/GenBank/DDBJ databases">
        <title>Genomic-based taxomic classification of the family Erythrobacteraceae.</title>
        <authorList>
            <person name="Xu L."/>
        </authorList>
    </citation>
    <scope>NUCLEOTIDE SEQUENCE [LARGE SCALE GENOMIC DNA]</scope>
    <source>
        <strain evidence="4 5">MCCC 1A09962</strain>
    </source>
</reference>
<evidence type="ECO:0000259" key="3">
    <source>
        <dbReference type="PROSITE" id="PS51898"/>
    </source>
</evidence>
<feature type="coiled-coil region" evidence="2">
    <location>
        <begin position="335"/>
        <end position="362"/>
    </location>
</feature>
<evidence type="ECO:0000256" key="2">
    <source>
        <dbReference type="SAM" id="Coils"/>
    </source>
</evidence>
<dbReference type="Proteomes" id="UP000433104">
    <property type="component" value="Unassembled WGS sequence"/>
</dbReference>
<dbReference type="GO" id="GO:0015074">
    <property type="term" value="P:DNA integration"/>
    <property type="evidence" value="ECO:0007669"/>
    <property type="project" value="InterPro"/>
</dbReference>
<dbReference type="Pfam" id="PF00589">
    <property type="entry name" value="Phage_integrase"/>
    <property type="match status" value="1"/>
</dbReference>
<dbReference type="GO" id="GO:0003677">
    <property type="term" value="F:DNA binding"/>
    <property type="evidence" value="ECO:0007669"/>
    <property type="project" value="InterPro"/>
</dbReference>
<dbReference type="Gene3D" id="1.10.443.10">
    <property type="entry name" value="Intergrase catalytic core"/>
    <property type="match status" value="1"/>
</dbReference>
<name>A0A844ZLP8_9SPHN</name>
<proteinExistence type="predicted"/>
<protein>
    <submittedName>
        <fullName evidence="4">Tyrosine-type recombinase/integrase</fullName>
    </submittedName>
</protein>
<dbReference type="PROSITE" id="PS51898">
    <property type="entry name" value="TYR_RECOMBINASE"/>
    <property type="match status" value="1"/>
</dbReference>
<dbReference type="AlphaFoldDB" id="A0A844ZLP8"/>
<dbReference type="EMBL" id="WTYW01000003">
    <property type="protein sequence ID" value="MXO86599.1"/>
    <property type="molecule type" value="Genomic_DNA"/>
</dbReference>
<dbReference type="RefSeq" id="WP_160683845.1">
    <property type="nucleotide sequence ID" value="NZ_WTYW01000003.1"/>
</dbReference>
<feature type="domain" description="Tyr recombinase" evidence="3">
    <location>
        <begin position="173"/>
        <end position="354"/>
    </location>
</feature>
<organism evidence="4 5">
    <name type="scientific">Parapontixanthobacter aurantiacus</name>
    <dbReference type="NCBI Taxonomy" id="1463599"/>
    <lineage>
        <taxon>Bacteria</taxon>
        <taxon>Pseudomonadati</taxon>
        <taxon>Pseudomonadota</taxon>
        <taxon>Alphaproteobacteria</taxon>
        <taxon>Sphingomonadales</taxon>
        <taxon>Erythrobacteraceae</taxon>
        <taxon>Parapontixanthobacter</taxon>
    </lineage>
</organism>
<sequence length="372" mass="42138">MPLEVYKRKGKWWVRGTIEYGGTAISGYYRKSTRASEEAGAWEWCREEEKRVLNRHLNGETAGEEELGPKAPDLTFADAVLKYTAKPKEATYLIPILTEIGAIQIKNLKPSLVRKLGEKIYPMASTATWTRQIITPVRAVVNNLYDDSDGTVYRIRGYTKAEKVAQDKKRGSTGRKKYPPADWDWLLQFREHAPPKIATLALMMFATAGRISQTISMHPHKHVDAAEGKVCIPAAKGTEDRWIAVPPELMEELLALTPEYPRGWPRVPENLRLFGYAGRSGPLKLWRKACADAGIRFIPFHTAGRHAFGQEMNVREGVDANAAAHHGGWEDINLMRKAYTHVEEAEDKINRALRRGQRKAERRTKLKLKKEG</sequence>
<dbReference type="OrthoDB" id="7216962at2"/>
<comment type="caution">
    <text evidence="4">The sequence shown here is derived from an EMBL/GenBank/DDBJ whole genome shotgun (WGS) entry which is preliminary data.</text>
</comment>
<accession>A0A844ZLP8</accession>
<dbReference type="InterPro" id="IPR002104">
    <property type="entry name" value="Integrase_catalytic"/>
</dbReference>
<dbReference type="SUPFAM" id="SSF56349">
    <property type="entry name" value="DNA breaking-rejoining enzymes"/>
    <property type="match status" value="1"/>
</dbReference>
<keyword evidence="1" id="KW-0233">DNA recombination</keyword>
<evidence type="ECO:0000313" key="5">
    <source>
        <dbReference type="Proteomes" id="UP000433104"/>
    </source>
</evidence>
<dbReference type="GO" id="GO:0006310">
    <property type="term" value="P:DNA recombination"/>
    <property type="evidence" value="ECO:0007669"/>
    <property type="project" value="UniProtKB-KW"/>
</dbReference>
<keyword evidence="5" id="KW-1185">Reference proteome</keyword>
<gene>
    <name evidence="4" type="ORF">GRI38_11245</name>
</gene>
<evidence type="ECO:0000256" key="1">
    <source>
        <dbReference type="ARBA" id="ARBA00023172"/>
    </source>
</evidence>
<evidence type="ECO:0000313" key="4">
    <source>
        <dbReference type="EMBL" id="MXO86599.1"/>
    </source>
</evidence>
<dbReference type="InterPro" id="IPR011010">
    <property type="entry name" value="DNA_brk_join_enz"/>
</dbReference>
<dbReference type="InterPro" id="IPR013762">
    <property type="entry name" value="Integrase-like_cat_sf"/>
</dbReference>